<reference evidence="2" key="3">
    <citation type="journal article" date="2017" name="Nature">
        <title>Genome sequence of the progenitor of the wheat D genome Aegilops tauschii.</title>
        <authorList>
            <person name="Luo M.C."/>
            <person name="Gu Y.Q."/>
            <person name="Puiu D."/>
            <person name="Wang H."/>
            <person name="Twardziok S.O."/>
            <person name="Deal K.R."/>
            <person name="Huo N."/>
            <person name="Zhu T."/>
            <person name="Wang L."/>
            <person name="Wang Y."/>
            <person name="McGuire P.E."/>
            <person name="Liu S."/>
            <person name="Long H."/>
            <person name="Ramasamy R.K."/>
            <person name="Rodriguez J.C."/>
            <person name="Van S.L."/>
            <person name="Yuan L."/>
            <person name="Wang Z."/>
            <person name="Xia Z."/>
            <person name="Xiao L."/>
            <person name="Anderson O.D."/>
            <person name="Ouyang S."/>
            <person name="Liang Y."/>
            <person name="Zimin A.V."/>
            <person name="Pertea G."/>
            <person name="Qi P."/>
            <person name="Bennetzen J.L."/>
            <person name="Dai X."/>
            <person name="Dawson M.W."/>
            <person name="Muller H.G."/>
            <person name="Kugler K."/>
            <person name="Rivarola-Duarte L."/>
            <person name="Spannagl M."/>
            <person name="Mayer K.F.X."/>
            <person name="Lu F.H."/>
            <person name="Bevan M.W."/>
            <person name="Leroy P."/>
            <person name="Li P."/>
            <person name="You F.M."/>
            <person name="Sun Q."/>
            <person name="Liu Z."/>
            <person name="Lyons E."/>
            <person name="Wicker T."/>
            <person name="Salzberg S.L."/>
            <person name="Devos K.M."/>
            <person name="Dvorak J."/>
        </authorList>
    </citation>
    <scope>NUCLEOTIDE SEQUENCE [LARGE SCALE GENOMIC DNA]</scope>
    <source>
        <strain evidence="2">cv. AL8/78</strain>
    </source>
</reference>
<evidence type="ECO:0000256" key="1">
    <source>
        <dbReference type="SAM" id="Phobius"/>
    </source>
</evidence>
<dbReference type="PANTHER" id="PTHR47603:SF1">
    <property type="entry name" value="PPR CONTAINING-LIKE PROTEIN"/>
    <property type="match status" value="1"/>
</dbReference>
<reference evidence="2" key="4">
    <citation type="submission" date="2019-03" db="UniProtKB">
        <authorList>
            <consortium name="EnsemblPlants"/>
        </authorList>
    </citation>
    <scope>IDENTIFICATION</scope>
</reference>
<name>A0A453HPQ3_AEGTS</name>
<sequence>MLSKGQGNTIRTYEQLVRALEKDNRAEEAHKIWEKKIAHDLRSVPWRFCGLMLAIYYRNNMLDRLIKVWTWNVFYSSLTLPILFLQVYWLVISNIILPFLAFSDGLALRCP</sequence>
<evidence type="ECO:0000313" key="2">
    <source>
        <dbReference type="EnsemblPlants" id="AET4Gv20263400.8"/>
    </source>
</evidence>
<dbReference type="AlphaFoldDB" id="A0A453HPQ3"/>
<dbReference type="EnsemblPlants" id="AET4Gv20263400.8">
    <property type="protein sequence ID" value="AET4Gv20263400.8"/>
    <property type="gene ID" value="AET4Gv20263400"/>
</dbReference>
<feature type="transmembrane region" description="Helical" evidence="1">
    <location>
        <begin position="78"/>
        <end position="102"/>
    </location>
</feature>
<proteinExistence type="predicted"/>
<dbReference type="Proteomes" id="UP000015105">
    <property type="component" value="Chromosome 4D"/>
</dbReference>
<organism evidence="2 3">
    <name type="scientific">Aegilops tauschii subsp. strangulata</name>
    <name type="common">Goatgrass</name>
    <dbReference type="NCBI Taxonomy" id="200361"/>
    <lineage>
        <taxon>Eukaryota</taxon>
        <taxon>Viridiplantae</taxon>
        <taxon>Streptophyta</taxon>
        <taxon>Embryophyta</taxon>
        <taxon>Tracheophyta</taxon>
        <taxon>Spermatophyta</taxon>
        <taxon>Magnoliopsida</taxon>
        <taxon>Liliopsida</taxon>
        <taxon>Poales</taxon>
        <taxon>Poaceae</taxon>
        <taxon>BOP clade</taxon>
        <taxon>Pooideae</taxon>
        <taxon>Triticodae</taxon>
        <taxon>Triticeae</taxon>
        <taxon>Triticinae</taxon>
        <taxon>Aegilops</taxon>
    </lineage>
</organism>
<evidence type="ECO:0000313" key="3">
    <source>
        <dbReference type="Proteomes" id="UP000015105"/>
    </source>
</evidence>
<keyword evidence="1" id="KW-0472">Membrane</keyword>
<protein>
    <submittedName>
        <fullName evidence="2">Uncharacterized protein</fullName>
    </submittedName>
</protein>
<keyword evidence="1" id="KW-1133">Transmembrane helix</keyword>
<reference evidence="2" key="5">
    <citation type="journal article" date="2021" name="G3 (Bethesda)">
        <title>Aegilops tauschii genome assembly Aet v5.0 features greater sequence contiguity and improved annotation.</title>
        <authorList>
            <person name="Wang L."/>
            <person name="Zhu T."/>
            <person name="Rodriguez J.C."/>
            <person name="Deal K.R."/>
            <person name="Dubcovsky J."/>
            <person name="McGuire P.E."/>
            <person name="Lux T."/>
            <person name="Spannagl M."/>
            <person name="Mayer K.F.X."/>
            <person name="Baldrich P."/>
            <person name="Meyers B.C."/>
            <person name="Huo N."/>
            <person name="Gu Y.Q."/>
            <person name="Zhou H."/>
            <person name="Devos K.M."/>
            <person name="Bennetzen J.L."/>
            <person name="Unver T."/>
            <person name="Budak H."/>
            <person name="Gulick P.J."/>
            <person name="Galiba G."/>
            <person name="Kalapos B."/>
            <person name="Nelson D.R."/>
            <person name="Li P."/>
            <person name="You F.M."/>
            <person name="Luo M.C."/>
            <person name="Dvorak J."/>
        </authorList>
    </citation>
    <scope>NUCLEOTIDE SEQUENCE [LARGE SCALE GENOMIC DNA]</scope>
    <source>
        <strain evidence="2">cv. AL8/78</strain>
    </source>
</reference>
<reference evidence="3" key="2">
    <citation type="journal article" date="2017" name="Nat. Plants">
        <title>The Aegilops tauschii genome reveals multiple impacts of transposons.</title>
        <authorList>
            <person name="Zhao G."/>
            <person name="Zou C."/>
            <person name="Li K."/>
            <person name="Wang K."/>
            <person name="Li T."/>
            <person name="Gao L."/>
            <person name="Zhang X."/>
            <person name="Wang H."/>
            <person name="Yang Z."/>
            <person name="Liu X."/>
            <person name="Jiang W."/>
            <person name="Mao L."/>
            <person name="Kong X."/>
            <person name="Jiao Y."/>
            <person name="Jia J."/>
        </authorList>
    </citation>
    <scope>NUCLEOTIDE SEQUENCE [LARGE SCALE GENOMIC DNA]</scope>
    <source>
        <strain evidence="3">cv. AL8/78</strain>
    </source>
</reference>
<reference evidence="3" key="1">
    <citation type="journal article" date="2014" name="Science">
        <title>Ancient hybridizations among the ancestral genomes of bread wheat.</title>
        <authorList>
            <consortium name="International Wheat Genome Sequencing Consortium,"/>
            <person name="Marcussen T."/>
            <person name="Sandve S.R."/>
            <person name="Heier L."/>
            <person name="Spannagl M."/>
            <person name="Pfeifer M."/>
            <person name="Jakobsen K.S."/>
            <person name="Wulff B.B."/>
            <person name="Steuernagel B."/>
            <person name="Mayer K.F."/>
            <person name="Olsen O.A."/>
        </authorList>
    </citation>
    <scope>NUCLEOTIDE SEQUENCE [LARGE SCALE GENOMIC DNA]</scope>
    <source>
        <strain evidence="3">cv. AL8/78</strain>
    </source>
</reference>
<dbReference type="Gramene" id="AET4Gv20263400.8">
    <property type="protein sequence ID" value="AET4Gv20263400.8"/>
    <property type="gene ID" value="AET4Gv20263400"/>
</dbReference>
<keyword evidence="3" id="KW-1185">Reference proteome</keyword>
<accession>A0A453HPQ3</accession>
<dbReference type="PANTHER" id="PTHR47603">
    <property type="entry name" value="PPR CONTAINING-LIKE PROTEIN"/>
    <property type="match status" value="1"/>
</dbReference>
<keyword evidence="1" id="KW-0812">Transmembrane</keyword>